<reference evidence="4 5" key="1">
    <citation type="submission" date="2024-10" db="EMBL/GenBank/DDBJ databases">
        <title>The Natural Products Discovery Center: Release of the First 8490 Sequenced Strains for Exploring Actinobacteria Biosynthetic Diversity.</title>
        <authorList>
            <person name="Kalkreuter E."/>
            <person name="Kautsar S.A."/>
            <person name="Yang D."/>
            <person name="Bader C.D."/>
            <person name="Teijaro C.N."/>
            <person name="Fluegel L."/>
            <person name="Davis C.M."/>
            <person name="Simpson J.R."/>
            <person name="Lauterbach L."/>
            <person name="Steele A.D."/>
            <person name="Gui C."/>
            <person name="Meng S."/>
            <person name="Li G."/>
            <person name="Viehrig K."/>
            <person name="Ye F."/>
            <person name="Su P."/>
            <person name="Kiefer A.F."/>
            <person name="Nichols A."/>
            <person name="Cepeda A.J."/>
            <person name="Yan W."/>
            <person name="Fan B."/>
            <person name="Jiang Y."/>
            <person name="Adhikari A."/>
            <person name="Zheng C.-J."/>
            <person name="Schuster L."/>
            <person name="Cowan T.M."/>
            <person name="Smanski M.J."/>
            <person name="Chevrette M.G."/>
            <person name="De Carvalho L.P.S."/>
            <person name="Shen B."/>
        </authorList>
    </citation>
    <scope>NUCLEOTIDE SEQUENCE [LARGE SCALE GENOMIC DNA]</scope>
    <source>
        <strain evidence="4 5">NPDC004045</strain>
    </source>
</reference>
<dbReference type="Gene3D" id="3.30.360.10">
    <property type="entry name" value="Dihydrodipicolinate Reductase, domain 2"/>
    <property type="match status" value="1"/>
</dbReference>
<keyword evidence="1" id="KW-0560">Oxidoreductase</keyword>
<evidence type="ECO:0000259" key="3">
    <source>
        <dbReference type="Pfam" id="PF22725"/>
    </source>
</evidence>
<dbReference type="InterPro" id="IPR000683">
    <property type="entry name" value="Gfo/Idh/MocA-like_OxRdtase_N"/>
</dbReference>
<keyword evidence="5" id="KW-1185">Reference proteome</keyword>
<dbReference type="Gene3D" id="3.40.50.720">
    <property type="entry name" value="NAD(P)-binding Rossmann-like Domain"/>
    <property type="match status" value="1"/>
</dbReference>
<dbReference type="RefSeq" id="WP_280302107.1">
    <property type="nucleotide sequence ID" value="NZ_JBIAMX010000025.1"/>
</dbReference>
<dbReference type="PANTHER" id="PTHR43818:SF11">
    <property type="entry name" value="BCDNA.GH03377"/>
    <property type="match status" value="1"/>
</dbReference>
<dbReference type="Pfam" id="PF01408">
    <property type="entry name" value="GFO_IDH_MocA"/>
    <property type="match status" value="1"/>
</dbReference>
<dbReference type="InterPro" id="IPR050463">
    <property type="entry name" value="Gfo/Idh/MocA_oxidrdct_glycsds"/>
</dbReference>
<name>A0ABW6PWC6_9NOCA</name>
<gene>
    <name evidence="4" type="ORF">ACFYTF_28090</name>
</gene>
<comment type="caution">
    <text evidence="4">The sequence shown here is derived from an EMBL/GenBank/DDBJ whole genome shotgun (WGS) entry which is preliminary data.</text>
</comment>
<protein>
    <submittedName>
        <fullName evidence="4">Gfo/Idh/MocA family protein</fullName>
    </submittedName>
</protein>
<dbReference type="SUPFAM" id="SSF51735">
    <property type="entry name" value="NAD(P)-binding Rossmann-fold domains"/>
    <property type="match status" value="1"/>
</dbReference>
<accession>A0ABW6PWC6</accession>
<dbReference type="InterPro" id="IPR055170">
    <property type="entry name" value="GFO_IDH_MocA-like_dom"/>
</dbReference>
<feature type="domain" description="GFO/IDH/MocA-like oxidoreductase" evidence="3">
    <location>
        <begin position="136"/>
        <end position="266"/>
    </location>
</feature>
<evidence type="ECO:0000256" key="1">
    <source>
        <dbReference type="ARBA" id="ARBA00023002"/>
    </source>
</evidence>
<evidence type="ECO:0000313" key="4">
    <source>
        <dbReference type="EMBL" id="MFF0546702.1"/>
    </source>
</evidence>
<dbReference type="InterPro" id="IPR036291">
    <property type="entry name" value="NAD(P)-bd_dom_sf"/>
</dbReference>
<sequence>MRVVLIGAGARARKLYLPWLNGDLGPQVAEAELVAVIDRDRHALHHAAHRFAGSIAAPDDLDRVLGNTDPDLVVIATPDAEHRHVAERALAARCAVLVEKPLATTAADAFALVKAAQQTRTTLLVAHNLRFTNVHTQVHQMLADGLIGTVADAEFHYRLNASHSASYFQRWHRRRAASGGLEVTKACHHLDLIAWWLHAYPCTVTATLQHRHYQPGSSQWLPGTDIHDTIAAEIAYDTGVHARYTLTTNADDEGYTCHLFGTTGTLTIHYDAHTGPHLVYLHPRTGPSTRYEIAREPGTHAGADTAMLAALPVALADQHRTPFATAAAAACAVATGATIHPASLSHQALPIPDPTTFGASR</sequence>
<dbReference type="SUPFAM" id="SSF55347">
    <property type="entry name" value="Glyceraldehyde-3-phosphate dehydrogenase-like, C-terminal domain"/>
    <property type="match status" value="1"/>
</dbReference>
<dbReference type="EMBL" id="JBIAMX010000025">
    <property type="protein sequence ID" value="MFF0546702.1"/>
    <property type="molecule type" value="Genomic_DNA"/>
</dbReference>
<evidence type="ECO:0000313" key="5">
    <source>
        <dbReference type="Proteomes" id="UP001601444"/>
    </source>
</evidence>
<dbReference type="Pfam" id="PF22725">
    <property type="entry name" value="GFO_IDH_MocA_C3"/>
    <property type="match status" value="1"/>
</dbReference>
<organism evidence="4 5">
    <name type="scientific">Nocardia thailandica</name>
    <dbReference type="NCBI Taxonomy" id="257275"/>
    <lineage>
        <taxon>Bacteria</taxon>
        <taxon>Bacillati</taxon>
        <taxon>Actinomycetota</taxon>
        <taxon>Actinomycetes</taxon>
        <taxon>Mycobacteriales</taxon>
        <taxon>Nocardiaceae</taxon>
        <taxon>Nocardia</taxon>
    </lineage>
</organism>
<proteinExistence type="predicted"/>
<dbReference type="PANTHER" id="PTHR43818">
    <property type="entry name" value="BCDNA.GH03377"/>
    <property type="match status" value="1"/>
</dbReference>
<dbReference type="Proteomes" id="UP001601444">
    <property type="component" value="Unassembled WGS sequence"/>
</dbReference>
<feature type="domain" description="Gfo/Idh/MocA-like oxidoreductase N-terminal" evidence="2">
    <location>
        <begin position="1"/>
        <end position="127"/>
    </location>
</feature>
<evidence type="ECO:0000259" key="2">
    <source>
        <dbReference type="Pfam" id="PF01408"/>
    </source>
</evidence>